<evidence type="ECO:0000256" key="7">
    <source>
        <dbReference type="ARBA" id="ARBA00022737"/>
    </source>
</evidence>
<keyword evidence="3" id="KW-1003">Cell membrane</keyword>
<dbReference type="GO" id="GO:0012505">
    <property type="term" value="C:endomembrane system"/>
    <property type="evidence" value="ECO:0007669"/>
    <property type="project" value="UniProtKB-SubCell"/>
</dbReference>
<feature type="transmembrane region" description="Helical" evidence="11">
    <location>
        <begin position="315"/>
        <end position="332"/>
    </location>
</feature>
<evidence type="ECO:0000256" key="5">
    <source>
        <dbReference type="ARBA" id="ARBA00022692"/>
    </source>
</evidence>
<keyword evidence="7" id="KW-0677">Repeat</keyword>
<organism evidence="12 13">
    <name type="scientific">Linum tenue</name>
    <dbReference type="NCBI Taxonomy" id="586396"/>
    <lineage>
        <taxon>Eukaryota</taxon>
        <taxon>Viridiplantae</taxon>
        <taxon>Streptophyta</taxon>
        <taxon>Embryophyta</taxon>
        <taxon>Tracheophyta</taxon>
        <taxon>Spermatophyta</taxon>
        <taxon>Magnoliopsida</taxon>
        <taxon>eudicotyledons</taxon>
        <taxon>Gunneridae</taxon>
        <taxon>Pentapetalae</taxon>
        <taxon>rosids</taxon>
        <taxon>fabids</taxon>
        <taxon>Malpighiales</taxon>
        <taxon>Linaceae</taxon>
        <taxon>Linum</taxon>
    </lineage>
</organism>
<dbReference type="InterPro" id="IPR051502">
    <property type="entry name" value="RLP_Defense_Trigger"/>
</dbReference>
<keyword evidence="8 11" id="KW-1133">Transmembrane helix</keyword>
<protein>
    <submittedName>
        <fullName evidence="12">Uncharacterized protein</fullName>
    </submittedName>
</protein>
<evidence type="ECO:0000313" key="13">
    <source>
        <dbReference type="Proteomes" id="UP001154282"/>
    </source>
</evidence>
<keyword evidence="5 11" id="KW-0812">Transmembrane</keyword>
<comment type="caution">
    <text evidence="12">The sequence shown here is derived from an EMBL/GenBank/DDBJ whole genome shotgun (WGS) entry which is preliminary data.</text>
</comment>
<evidence type="ECO:0000256" key="9">
    <source>
        <dbReference type="ARBA" id="ARBA00023136"/>
    </source>
</evidence>
<dbReference type="SUPFAM" id="SSF52058">
    <property type="entry name" value="L domain-like"/>
    <property type="match status" value="1"/>
</dbReference>
<dbReference type="Pfam" id="PF00560">
    <property type="entry name" value="LRR_1"/>
    <property type="match status" value="3"/>
</dbReference>
<keyword evidence="13" id="KW-1185">Reference proteome</keyword>
<dbReference type="Gene3D" id="3.80.10.10">
    <property type="entry name" value="Ribonuclease Inhibitor"/>
    <property type="match status" value="1"/>
</dbReference>
<sequence>MRGVGFPWWLLANNTNLEELSIHNCSLSGSFQLPPNQDFGRISEQLPNCSKLESQDASNNHLSGKIPSSIWNFPRLVLLDLSKNNFFGSLPSGFITSQMLAVYLSRNHLEAPNVRIVSRDLEFVTKTHLYTYAGTSLSLMVGLDFSDNNFTGEIPPQISDIMGSIKGLNLSYNKLTGSIPPSFSKMLEIESLDLSHNNLSGFIPSQLTELTSLASFSVTYNNLSSKCPPRVAQFATFDEASYQGNPFLCCTFPLQPSKPLFTPLASDDQDDDDDDGGRGGFIDMESFYASSGVSFVMALLIIASVLYINLYWRRVWFYYVGVTITSCYYFVVDHLPVPVKYKVLKLQV</sequence>
<evidence type="ECO:0000256" key="10">
    <source>
        <dbReference type="ARBA" id="ARBA00037847"/>
    </source>
</evidence>
<dbReference type="PANTHER" id="PTHR48062:SF52">
    <property type="entry name" value="RECEPTOR-LIKE PROTEIN 8-RELATED"/>
    <property type="match status" value="1"/>
</dbReference>
<evidence type="ECO:0000256" key="4">
    <source>
        <dbReference type="ARBA" id="ARBA00022614"/>
    </source>
</evidence>
<name>A0AAV0IC31_9ROSI</name>
<dbReference type="AlphaFoldDB" id="A0AAV0IC31"/>
<dbReference type="PANTHER" id="PTHR48062">
    <property type="entry name" value="RECEPTOR-LIKE PROTEIN 14"/>
    <property type="match status" value="1"/>
</dbReference>
<dbReference type="GO" id="GO:0005886">
    <property type="term" value="C:plasma membrane"/>
    <property type="evidence" value="ECO:0007669"/>
    <property type="project" value="UniProtKB-SubCell"/>
</dbReference>
<evidence type="ECO:0000256" key="1">
    <source>
        <dbReference type="ARBA" id="ARBA00004236"/>
    </source>
</evidence>
<evidence type="ECO:0000256" key="6">
    <source>
        <dbReference type="ARBA" id="ARBA00022729"/>
    </source>
</evidence>
<dbReference type="InterPro" id="IPR032675">
    <property type="entry name" value="LRR_dom_sf"/>
</dbReference>
<dbReference type="FunFam" id="3.80.10.10:FF:000383">
    <property type="entry name" value="Leucine-rich repeat receptor protein kinase EMS1"/>
    <property type="match status" value="1"/>
</dbReference>
<comment type="subcellular location">
    <subcellularLocation>
        <location evidence="1">Cell membrane</location>
    </subcellularLocation>
    <subcellularLocation>
        <location evidence="10">Endomembrane system</location>
        <topology evidence="10">Single-pass membrane protein</topology>
    </subcellularLocation>
</comment>
<comment type="similarity">
    <text evidence="2">Belongs to the RLP family.</text>
</comment>
<accession>A0AAV0IC31</accession>
<dbReference type="InterPro" id="IPR001611">
    <property type="entry name" value="Leu-rich_rpt"/>
</dbReference>
<keyword evidence="4" id="KW-0433">Leucine-rich repeat</keyword>
<keyword evidence="9 11" id="KW-0472">Membrane</keyword>
<evidence type="ECO:0000256" key="8">
    <source>
        <dbReference type="ARBA" id="ARBA00022989"/>
    </source>
</evidence>
<dbReference type="Proteomes" id="UP001154282">
    <property type="component" value="Unassembled WGS sequence"/>
</dbReference>
<dbReference type="EMBL" id="CAMGYJ010000003">
    <property type="protein sequence ID" value="CAI0395061.1"/>
    <property type="molecule type" value="Genomic_DNA"/>
</dbReference>
<feature type="transmembrane region" description="Helical" evidence="11">
    <location>
        <begin position="287"/>
        <end position="308"/>
    </location>
</feature>
<proteinExistence type="inferred from homology"/>
<reference evidence="12" key="1">
    <citation type="submission" date="2022-08" db="EMBL/GenBank/DDBJ databases">
        <authorList>
            <person name="Gutierrez-Valencia J."/>
        </authorList>
    </citation>
    <scope>NUCLEOTIDE SEQUENCE</scope>
</reference>
<dbReference type="Pfam" id="PF13855">
    <property type="entry name" value="LRR_8"/>
    <property type="match status" value="1"/>
</dbReference>
<evidence type="ECO:0000313" key="12">
    <source>
        <dbReference type="EMBL" id="CAI0395061.1"/>
    </source>
</evidence>
<evidence type="ECO:0000256" key="11">
    <source>
        <dbReference type="SAM" id="Phobius"/>
    </source>
</evidence>
<keyword evidence="6" id="KW-0732">Signal</keyword>
<gene>
    <name evidence="12" type="ORF">LITE_LOCUS8572</name>
</gene>
<evidence type="ECO:0000256" key="3">
    <source>
        <dbReference type="ARBA" id="ARBA00022475"/>
    </source>
</evidence>
<evidence type="ECO:0000256" key="2">
    <source>
        <dbReference type="ARBA" id="ARBA00009592"/>
    </source>
</evidence>